<accession>A0A060HKE0</accession>
<dbReference type="HOGENOM" id="CLU_2930025_0_0_2"/>
<dbReference type="OrthoDB" id="373872at2157"/>
<dbReference type="GeneID" id="74947944"/>
<dbReference type="RefSeq" id="WP_144239738.1">
    <property type="nucleotide sequence ID" value="NZ_CP007536.1"/>
</dbReference>
<organism evidence="1 2">
    <name type="scientific">Nitrososphaera viennensis EN76</name>
    <dbReference type="NCBI Taxonomy" id="926571"/>
    <lineage>
        <taxon>Archaea</taxon>
        <taxon>Nitrososphaerota</taxon>
        <taxon>Nitrososphaeria</taxon>
        <taxon>Nitrososphaerales</taxon>
        <taxon>Nitrososphaeraceae</taxon>
        <taxon>Nitrososphaera</taxon>
    </lineage>
</organism>
<dbReference type="AlphaFoldDB" id="A0A060HKE0"/>
<evidence type="ECO:0000313" key="2">
    <source>
        <dbReference type="Proteomes" id="UP000027093"/>
    </source>
</evidence>
<proteinExistence type="predicted"/>
<protein>
    <submittedName>
        <fullName evidence="1">Uncharacterized protein</fullName>
    </submittedName>
</protein>
<evidence type="ECO:0000313" key="1">
    <source>
        <dbReference type="EMBL" id="AIC16979.1"/>
    </source>
</evidence>
<dbReference type="EMBL" id="CP007536">
    <property type="protein sequence ID" value="AIC16979.1"/>
    <property type="molecule type" value="Genomic_DNA"/>
</dbReference>
<name>A0A060HKE0_9ARCH</name>
<sequence length="63" mass="7606">MRDTMELHELFDLKGDIWFRKGDYFYTLEQVQKIVREVLRTEPERAQGILDNFAPSDRPAYKQ</sequence>
<gene>
    <name evidence="1" type="ORF">NVIE_027060</name>
</gene>
<dbReference type="KEGG" id="nvn:NVIE_027060"/>
<keyword evidence="2" id="KW-1185">Reference proteome</keyword>
<reference evidence="1 2" key="1">
    <citation type="journal article" date="2014" name="Int. J. Syst. Evol. Microbiol.">
        <title>Nitrososphaera viennensis gen. nov., sp. nov., an aerobic and mesophilic, ammonia-oxidizing archaeon from soil and a member of the archaeal phylum Thaumarchaeota.</title>
        <authorList>
            <person name="Stieglmeier M."/>
            <person name="Klingl A."/>
            <person name="Alves R.J."/>
            <person name="Rittmann S.K."/>
            <person name="Melcher M."/>
            <person name="Leisch N."/>
            <person name="Schleper C."/>
        </authorList>
    </citation>
    <scope>NUCLEOTIDE SEQUENCE [LARGE SCALE GENOMIC DNA]</scope>
    <source>
        <strain evidence="1">EN76</strain>
    </source>
</reference>
<dbReference type="Proteomes" id="UP000027093">
    <property type="component" value="Chromosome"/>
</dbReference>
<dbReference type="STRING" id="926571.NVIE_027060"/>